<geneLocation type="plasmid" evidence="1">
    <name>pC6.5d</name>
</geneLocation>
<dbReference type="EMBL" id="MK318989">
    <property type="protein sequence ID" value="QCL10569.1"/>
    <property type="molecule type" value="Genomic_DNA"/>
</dbReference>
<keyword evidence="1" id="KW-0614">Plasmid</keyword>
<gene>
    <name evidence="1" type="ORF">pC6.5d_676</name>
</gene>
<dbReference type="AlphaFoldDB" id="A0A7S5DQQ0"/>
<name>A0A7S5DQQ0_RHIRH</name>
<proteinExistence type="predicted"/>
<evidence type="ECO:0000313" key="1">
    <source>
        <dbReference type="EMBL" id="QCL10569.1"/>
    </source>
</evidence>
<reference evidence="1" key="1">
    <citation type="submission" date="2018-12" db="EMBL/GenBank/DDBJ databases">
        <title>Three Rhizobium rhizogenes strains isolated from the same crown gall tumor carry diverse plasmids.</title>
        <authorList>
            <person name="Pulawska J."/>
            <person name="Kuzmanovic N."/>
        </authorList>
    </citation>
    <scope>NUCLEOTIDE SEQUENCE</scope>
    <source>
        <strain evidence="1">C6.5</strain>
        <plasmid evidence="1">pC6.5d</plasmid>
    </source>
</reference>
<organism evidence="1">
    <name type="scientific">Rhizobium rhizogenes</name>
    <name type="common">Agrobacterium rhizogenes</name>
    <dbReference type="NCBI Taxonomy" id="359"/>
    <lineage>
        <taxon>Bacteria</taxon>
        <taxon>Pseudomonadati</taxon>
        <taxon>Pseudomonadota</taxon>
        <taxon>Alphaproteobacteria</taxon>
        <taxon>Hyphomicrobiales</taxon>
        <taxon>Rhizobiaceae</taxon>
        <taxon>Rhizobium/Agrobacterium group</taxon>
        <taxon>Rhizobium</taxon>
    </lineage>
</organism>
<sequence>MPGQIVDRSTTLCKYINWDEVISNPFLDQTKPNNSYVDTIICTEKARLFCHLPPAYILAHALRFKAIGVRVSLRLGISFWNKPSQFQLLPHAMKDYVELISWLLLSSQPLYRGLFIVTAVRARHSAGRIDPHVAGAISGRLVTHRLWTRQLKSRCPNSS</sequence>
<accession>A0A7S5DQQ0</accession>
<protein>
    <submittedName>
        <fullName evidence="1">Uncharacterized protein</fullName>
    </submittedName>
</protein>